<dbReference type="VEuPathDB" id="HostDB:ENSG00000128815"/>
<keyword evidence="4 5" id="KW-1267">Proteomics identification</keyword>
<sequence length="77" mass="7907">GRPAGEEPPAQPPSPRGHKWEKNLALSRELDVSIALTGKPSKTSPAVTALAVSSSQGRASGNHSSAAQPSPWPMGLL</sequence>
<dbReference type="EMBL" id="AC060234">
    <property type="status" value="NOT_ANNOTATED_CDS"/>
    <property type="molecule type" value="Genomic_DNA"/>
</dbReference>
<feature type="compositionally biased region" description="Polar residues" evidence="1">
    <location>
        <begin position="40"/>
        <end position="68"/>
    </location>
</feature>
<dbReference type="HGNC" id="HGNC:29323">
    <property type="gene designation" value="WDFY4"/>
</dbReference>
<dbReference type="Bgee" id="ENSG00000128815">
    <property type="expression patterns" value="Expressed in superficial temporal artery and 134 other cell types or tissues"/>
</dbReference>
<dbReference type="GeneTree" id="ENSGT00940000155684"/>
<name>A0A1W2PQ91_HUMAN</name>
<dbReference type="ChiTaRS" id="WDFY4">
    <property type="organism name" value="human"/>
</dbReference>
<reference evidence="2" key="5">
    <citation type="submission" date="2025-09" db="UniProtKB">
        <authorList>
            <consortium name="Ensembl"/>
        </authorList>
    </citation>
    <scope>IDENTIFICATION</scope>
</reference>
<dbReference type="ExpressionAtlas" id="A0A1W2PQ91">
    <property type="expression patterns" value="baseline and differential"/>
</dbReference>
<dbReference type="Proteomes" id="UP000005640">
    <property type="component" value="Chromosome 10"/>
</dbReference>
<dbReference type="MassIVE" id="A0A1W2PQ91"/>
<reference evidence="2" key="4">
    <citation type="submission" date="2025-08" db="UniProtKB">
        <authorList>
            <consortium name="Ensembl"/>
        </authorList>
    </citation>
    <scope>IDENTIFICATION</scope>
</reference>
<evidence type="ECO:0000256" key="1">
    <source>
        <dbReference type="SAM" id="MobiDB-lite"/>
    </source>
</evidence>
<gene>
    <name evidence="2" type="primary">WDFY4</name>
</gene>
<reference evidence="2 3" key="3">
    <citation type="journal article" date="2004" name="Nature">
        <title>Finishing the euchromatic sequence of the human genome.</title>
        <authorList>
            <consortium name="International Human Genome Sequencing Consortium"/>
        </authorList>
    </citation>
    <scope>NUCLEOTIDE SEQUENCE [LARGE SCALE GENOMIC DNA]</scope>
</reference>
<dbReference type="OpenTargets" id="ENSG00000128815"/>
<protein>
    <submittedName>
        <fullName evidence="2">WDFY family member 4</fullName>
    </submittedName>
</protein>
<organism evidence="2 3">
    <name type="scientific">Homo sapiens</name>
    <name type="common">Human</name>
    <dbReference type="NCBI Taxonomy" id="9606"/>
    <lineage>
        <taxon>Eukaryota</taxon>
        <taxon>Metazoa</taxon>
        <taxon>Chordata</taxon>
        <taxon>Craniata</taxon>
        <taxon>Vertebrata</taxon>
        <taxon>Euteleostomi</taxon>
        <taxon>Mammalia</taxon>
        <taxon>Eutheria</taxon>
        <taxon>Euarchontoglires</taxon>
        <taxon>Primates</taxon>
        <taxon>Haplorrhini</taxon>
        <taxon>Catarrhini</taxon>
        <taxon>Hominidae</taxon>
        <taxon>Homo</taxon>
    </lineage>
</organism>
<dbReference type="Ensembl" id="ENST00000490507.1">
    <property type="protein sequence ID" value="ENSP00000491967.1"/>
    <property type="gene ID" value="ENSG00000128815.20"/>
</dbReference>
<evidence type="ECO:0007829" key="5">
    <source>
        <dbReference type="ProteomicsDB" id="A0A1W2PQ91"/>
    </source>
</evidence>
<accession>A0A1W2PQ91</accession>
<dbReference type="EMBL" id="AC035139">
    <property type="status" value="NOT_ANNOTATED_CDS"/>
    <property type="molecule type" value="Genomic_DNA"/>
</dbReference>
<feature type="region of interest" description="Disordered" evidence="1">
    <location>
        <begin position="38"/>
        <end position="77"/>
    </location>
</feature>
<feature type="non-terminal residue" evidence="2">
    <location>
        <position position="1"/>
    </location>
</feature>
<dbReference type="Antibodypedia" id="44930">
    <property type="antibodies" value="66 antibodies from 17 providers"/>
</dbReference>
<dbReference type="OrthoDB" id="10018316at2759"/>
<evidence type="ECO:0007829" key="4">
    <source>
        <dbReference type="PeptideAtlas" id="A0A1W2PQ91"/>
    </source>
</evidence>
<dbReference type="Ensembl" id="ENST00000490507.1">
    <property type="protein sequence ID" value="ENSP00000491967.1"/>
    <property type="gene ID" value="ENSG00000128815.21"/>
</dbReference>
<reference evidence="2" key="2">
    <citation type="journal article" date="2004" name="Nature">
        <title>The DNA sequence and comparative analysis of human chromosome 10.</title>
        <authorList>
            <person name="Deloukas P."/>
            <person name="Earthrowl M.E."/>
            <person name="Grafham D.V."/>
            <person name="Rubenfield M."/>
            <person name="French L."/>
            <person name="Steward C.A."/>
            <person name="Sims S.K."/>
            <person name="Jones M.C."/>
            <person name="Searle S."/>
            <person name="Scott C."/>
            <person name="Howe K."/>
            <person name="Hunt S.E."/>
            <person name="Andrews T.D."/>
            <person name="Gilbert J.G."/>
            <person name="Swarbreck D."/>
            <person name="Ashurst J.L."/>
            <person name="Taylor A."/>
            <person name="Battles J."/>
            <person name="Bird C.P."/>
            <person name="Ainscough R."/>
            <person name="Almeida J.P."/>
            <person name="Ashwell R.I."/>
            <person name="Ambrose K.D."/>
            <person name="Babbage A.K."/>
            <person name="Bagguley C.L."/>
            <person name="Bailey J."/>
            <person name="Banerjee R."/>
            <person name="Bates K."/>
            <person name="Beasley H."/>
            <person name="Bray-Allen S."/>
            <person name="Brown A.J."/>
            <person name="Brown J.Y."/>
            <person name="Burford D.C."/>
            <person name="Burrill W."/>
            <person name="Burton J."/>
            <person name="Cahill P."/>
            <person name="Camire D."/>
            <person name="Carter N.P."/>
            <person name="Chapman J.C."/>
            <person name="Clark S.Y."/>
            <person name="Clarke G."/>
            <person name="Clee C.M."/>
            <person name="Clegg S."/>
            <person name="Corby N."/>
            <person name="Coulson A."/>
            <person name="Dhami P."/>
            <person name="Dutta I."/>
            <person name="Dunn M."/>
            <person name="Faulkner L."/>
            <person name="Frankish A."/>
            <person name="Frankland J.A."/>
            <person name="Garner P."/>
            <person name="Garnett J."/>
            <person name="Gribble S."/>
            <person name="Griffiths C."/>
            <person name="Grocock R."/>
            <person name="Gustafson E."/>
            <person name="Hammond S."/>
            <person name="Harley J.L."/>
            <person name="Hart E."/>
            <person name="Heath P.D."/>
            <person name="Ho T.P."/>
            <person name="Hopkins B."/>
            <person name="Horne J."/>
            <person name="Howden P.J."/>
            <person name="Huckle E."/>
            <person name="Hynds C."/>
            <person name="Johnson C."/>
            <person name="Johnson D."/>
            <person name="Kana A."/>
            <person name="Kay M."/>
            <person name="Kimberley A.M."/>
            <person name="Kershaw J.K."/>
            <person name="Kokkinaki M."/>
            <person name="Laird G.K."/>
            <person name="Lawlor S."/>
            <person name="Lee H.M."/>
            <person name="Leongamornlert D.A."/>
            <person name="Laird G."/>
            <person name="Lloyd C."/>
            <person name="Lloyd D.M."/>
            <person name="Loveland J."/>
            <person name="Lovell J."/>
            <person name="McLaren S."/>
            <person name="McLay K.E."/>
            <person name="McMurray A."/>
            <person name="Mashreghi-Mohammadi M."/>
            <person name="Matthews L."/>
            <person name="Milne S."/>
            <person name="Nickerson T."/>
            <person name="Nguyen M."/>
            <person name="Overton-Larty E."/>
            <person name="Palmer S.A."/>
            <person name="Pearce A.V."/>
            <person name="Peck A.I."/>
            <person name="Pelan S."/>
            <person name="Phillimore B."/>
            <person name="Porter K."/>
            <person name="Rice C.M."/>
            <person name="Rogosin A."/>
            <person name="Ross M.T."/>
            <person name="Sarafidou T."/>
            <person name="Sehra H.K."/>
            <person name="Shownkeen R."/>
            <person name="Skuce C.D."/>
            <person name="Smith M."/>
            <person name="Standring L."/>
            <person name="Sycamore N."/>
            <person name="Tester J."/>
            <person name="Thorpe A."/>
            <person name="Torcasso W."/>
            <person name="Tracey A."/>
            <person name="Tromans A."/>
            <person name="Tsolas J."/>
            <person name="Wall M."/>
            <person name="Walsh J."/>
            <person name="Wang H."/>
            <person name="Weinstock K."/>
            <person name="West A.P."/>
            <person name="Willey D.L."/>
            <person name="Whitehead S.L."/>
            <person name="Wilming L."/>
            <person name="Wray P.W."/>
            <person name="Young L."/>
            <person name="Chen Y."/>
            <person name="Lovering R.C."/>
            <person name="Moschonas N.K."/>
            <person name="Siebert R."/>
            <person name="Fechtel K."/>
            <person name="Bentley D."/>
            <person name="Durbin R."/>
            <person name="Hubbard T."/>
            <person name="Doucette-Stamm L."/>
            <person name="Beck S."/>
            <person name="Smith D.R."/>
            <person name="Rogers J."/>
        </authorList>
    </citation>
    <scope>NUCLEOTIDE SEQUENCE [LARGE SCALE GENOMIC DNA]</scope>
</reference>
<reference evidence="2 3" key="1">
    <citation type="journal article" date="2001" name="Nature">
        <title>Initial sequencing and analysis of the human genome.</title>
        <authorList>
            <consortium name="International Human Genome Sequencing Consortium"/>
            <person name="Lander E.S."/>
            <person name="Linton L.M."/>
            <person name="Birren B."/>
            <person name="Nusbaum C."/>
            <person name="Zody M.C."/>
            <person name="Baldwin J."/>
            <person name="Devon K."/>
            <person name="Dewar K."/>
            <person name="Doyle M."/>
            <person name="FitzHugh W."/>
            <person name="Funke R."/>
            <person name="Gage D."/>
            <person name="Harris K."/>
            <person name="Heaford A."/>
            <person name="Howland J."/>
            <person name="Kann L."/>
            <person name="Lehoczky J."/>
            <person name="LeVine R."/>
            <person name="McEwan P."/>
            <person name="McKernan K."/>
            <person name="Meldrim J."/>
            <person name="Mesirov J.P."/>
            <person name="Miranda C."/>
            <person name="Morris W."/>
            <person name="Naylor J."/>
            <person name="Raymond C."/>
            <person name="Rosetti M."/>
            <person name="Santos R."/>
            <person name="Sheridan A."/>
            <person name="Sougnez C."/>
            <person name="Stange-Thomann N."/>
            <person name="Stojanovic N."/>
            <person name="Subramanian A."/>
            <person name="Wyman D."/>
            <person name="Rogers J."/>
            <person name="Sulston J."/>
            <person name="Ainscough R."/>
            <person name="Beck S."/>
            <person name="Bentley D."/>
            <person name="Burton J."/>
            <person name="Clee C."/>
            <person name="Carter N."/>
            <person name="Coulson A."/>
            <person name="Deadman R."/>
            <person name="Deloukas P."/>
            <person name="Dunham A."/>
            <person name="Dunham I."/>
            <person name="Durbin R."/>
            <person name="French L."/>
            <person name="Grafham D."/>
            <person name="Gregory S."/>
            <person name="Hubbard T."/>
            <person name="Humphray S."/>
            <person name="Hunt A."/>
            <person name="Jones M."/>
            <person name="Lloyd C."/>
            <person name="McMurray A."/>
            <person name="Matthews L."/>
            <person name="Mercer S."/>
            <person name="Milne S."/>
            <person name="Mullikin J.C."/>
            <person name="Mungall A."/>
            <person name="Plumb R."/>
            <person name="Ross M."/>
            <person name="Shownkeen R."/>
            <person name="Sims S."/>
            <person name="Waterston R.H."/>
            <person name="Wilson R.K."/>
            <person name="Hillier L.W."/>
            <person name="McPherson J.D."/>
            <person name="Marra M.A."/>
            <person name="Mardis E.R."/>
            <person name="Fulton L.A."/>
            <person name="Chinwalla A.T."/>
            <person name="Pepin K.H."/>
            <person name="Gish W.R."/>
            <person name="Chissoe S.L."/>
            <person name="Wendl M.C."/>
            <person name="Delehaunty K.D."/>
            <person name="Miner T.L."/>
            <person name="Delehaunty A."/>
            <person name="Kramer J.B."/>
            <person name="Cook L.L."/>
            <person name="Fulton R.S."/>
            <person name="Johnson D.L."/>
            <person name="Minx P.J."/>
            <person name="Clifton S.W."/>
            <person name="Hawkins T."/>
            <person name="Branscomb E."/>
            <person name="Predki P."/>
            <person name="Richardson P."/>
            <person name="Wenning S."/>
            <person name="Slezak T."/>
            <person name="Doggett N."/>
            <person name="Cheng J.F."/>
            <person name="Olsen A."/>
            <person name="Lucas S."/>
            <person name="Elkin C."/>
            <person name="Uberbacher E."/>
            <person name="Frazier M."/>
            <person name="Gibbs R.A."/>
            <person name="Muzny D.M."/>
            <person name="Scherer S.E."/>
            <person name="Bouck J.B."/>
            <person name="Sodergren E.J."/>
            <person name="Worley K.C."/>
            <person name="Rives C.M."/>
            <person name="Gorrell J.H."/>
            <person name="Metzker M.L."/>
            <person name="Naylor S.L."/>
            <person name="Kucherlapati R.S."/>
            <person name="Nelson D.L."/>
            <person name="Weinstock G.M."/>
            <person name="Sakaki Y."/>
            <person name="Fujiyama A."/>
            <person name="Hattori M."/>
            <person name="Yada T."/>
            <person name="Toyoda A."/>
            <person name="Itoh T."/>
            <person name="Kawagoe C."/>
            <person name="Watanabe H."/>
            <person name="Totoki Y."/>
            <person name="Taylor T."/>
            <person name="Weissenbach J."/>
            <person name="Heilig R."/>
            <person name="Saurin W."/>
            <person name="Artiguenave F."/>
            <person name="Brottier P."/>
            <person name="Bruls T."/>
            <person name="Pelletier E."/>
            <person name="Robert C."/>
            <person name="Wincker P."/>
            <person name="Smith D.R."/>
            <person name="Doucette-Stamm L."/>
            <person name="Rubenfield M."/>
            <person name="Weinstock K."/>
            <person name="Lee H.M."/>
            <person name="Dubois J."/>
            <person name="Rosenthal A."/>
            <person name="Platzer M."/>
            <person name="Nyakatura G."/>
            <person name="Taudien S."/>
            <person name="Rump A."/>
            <person name="Yang H."/>
            <person name="Yu J."/>
            <person name="Wang J."/>
            <person name="Huang G."/>
            <person name="Gu J."/>
            <person name="Hood L."/>
            <person name="Rowen L."/>
            <person name="Madan A."/>
            <person name="Qin S."/>
            <person name="Davis R.W."/>
            <person name="Federspiel N.A."/>
            <person name="Abola A.P."/>
            <person name="Proctor M.J."/>
            <person name="Myers R.M."/>
            <person name="Schmutz J."/>
            <person name="Dickson M."/>
            <person name="Grimwood J."/>
            <person name="Cox D.R."/>
            <person name="Olson M.V."/>
            <person name="Kaul R."/>
            <person name="Raymond C."/>
            <person name="Shimizu N."/>
            <person name="Kawasaki K."/>
            <person name="Minoshima S."/>
            <person name="Evans G.A."/>
            <person name="Athanasiou M."/>
            <person name="Schultz R."/>
            <person name="Roe B.A."/>
            <person name="Chen F."/>
            <person name="Pan H."/>
            <person name="Ramser J."/>
            <person name="Lehrach H."/>
            <person name="Reinhardt R."/>
            <person name="McCombie W.R."/>
            <person name="de la Bastide M."/>
            <person name="Dedhia N."/>
            <person name="Blocker H."/>
            <person name="Hornischer K."/>
            <person name="Nordsiek G."/>
            <person name="Agarwala R."/>
            <person name="Aravind L."/>
            <person name="Bailey J.A."/>
            <person name="Bateman A."/>
            <person name="Batzoglou S."/>
            <person name="Birney E."/>
            <person name="Bork P."/>
            <person name="Brown D.G."/>
            <person name="Burge C.B."/>
            <person name="Cerutti L."/>
            <person name="Chen H.C."/>
            <person name="Church D."/>
            <person name="Clamp M."/>
            <person name="Copley R.R."/>
            <person name="Doerks T."/>
            <person name="Eddy S.R."/>
            <person name="Eichler E.E."/>
            <person name="Furey T.S."/>
            <person name="Galagan J."/>
            <person name="Gilbert J.G."/>
            <person name="Harmon C."/>
            <person name="Hayashizaki Y."/>
            <person name="Haussler D."/>
            <person name="Hermjakob H."/>
            <person name="Hokamp K."/>
            <person name="Jang W."/>
            <person name="Johnson L.S."/>
            <person name="Jones T.A."/>
            <person name="Kasif S."/>
            <person name="Kaspryzk A."/>
            <person name="Kennedy S."/>
            <person name="Kent W.J."/>
            <person name="Kitts P."/>
            <person name="Koonin E.V."/>
            <person name="Korf I."/>
            <person name="Kulp D."/>
            <person name="Lancet D."/>
            <person name="Lowe T.M."/>
            <person name="McLysaght A."/>
            <person name="Mikkelsen T."/>
            <person name="Moran J.V."/>
            <person name="Mulder N."/>
            <person name="Pollara V.J."/>
            <person name="Ponting C.P."/>
            <person name="Schuler G."/>
            <person name="Schultz J."/>
            <person name="Slater G."/>
            <person name="Smit A.F."/>
            <person name="Stupka E."/>
            <person name="Szustakowski J."/>
            <person name="Thierry-Mieg D."/>
            <person name="Thierry-Mieg J."/>
            <person name="Wagner L."/>
            <person name="Wallis J."/>
            <person name="Wheeler R."/>
            <person name="Williams A."/>
            <person name="Wolf Y.I."/>
            <person name="Wolfe K.H."/>
            <person name="Yang S.P."/>
            <person name="Yeh R.F."/>
            <person name="Collins F."/>
            <person name="Guyer M.S."/>
            <person name="Peterson J."/>
            <person name="Felsenfeld A."/>
            <person name="Wetterstrand K.A."/>
            <person name="Patrinos A."/>
            <person name="Morgan M.J."/>
            <person name="de Jong P."/>
            <person name="Catanese J.J."/>
            <person name="Osoegawa K."/>
            <person name="Shizuya H."/>
            <person name="Choi S."/>
            <person name="Chen Y.J."/>
        </authorList>
    </citation>
    <scope>NUCLEOTIDE SEQUENCE [LARGE SCALE GENOMIC DNA]</scope>
</reference>
<evidence type="ECO:0000313" key="2">
    <source>
        <dbReference type="Ensembl" id="ENSP00000491967.1"/>
    </source>
</evidence>
<evidence type="ECO:0000313" key="3">
    <source>
        <dbReference type="Proteomes" id="UP000005640"/>
    </source>
</evidence>
<dbReference type="EMBL" id="AC068898">
    <property type="status" value="NOT_ANNOTATED_CDS"/>
    <property type="molecule type" value="Genomic_DNA"/>
</dbReference>
<keyword evidence="3" id="KW-1185">Reference proteome</keyword>
<proteinExistence type="evidence at protein level"/>
<dbReference type="AlphaFoldDB" id="A0A1W2PQ91"/>